<dbReference type="RefSeq" id="WP_396640717.1">
    <property type="nucleotide sequence ID" value="NZ_JBIQWL010000003.1"/>
</dbReference>
<sequence>MSDRRTFRWATTGARVLAGTLVAAGFVVAVATAVAVPWPTLAHEPVEVVATPAPEASVLACAGSLLALGRDASAADVVSAAGEQVLTAGVRDGSDPPSESQLSTQVDGSVAAVFIADPQDRTRTDVAASGSTSIGDPDLSGFAASACRPPLMESWLVGGSTATGSSDIVIVGNPGVVPATVELTVYGTDGPVVPPGGRLVVPAGSQRVIALAGLALGQDSPVIRVSATGAPVTAVLQASIQRTLAAGGVDQVGAIQAPEAHVYIPGVSVVETGGAGSDASTALRLLSPSADTTATVTVTQTGLADASAPISVALTAGKPLDLDLGGLAAREYTVRVDAEAPVLGAVWQTTGFGEGADFAWYTPAPEVAVPSLFATPSGPSPALTVVNPTDQDAAVTVDAVDGSSSTTVTIPAQRSTRFSLRSRTVYSLDAGAVGVRAGVSLTGVGALAGFPVWSADTAAEPIVVYP</sequence>
<gene>
    <name evidence="1" type="ORF">ACH3VR_10405</name>
</gene>
<dbReference type="Pfam" id="PF18986">
    <property type="entry name" value="DUF5719"/>
    <property type="match status" value="1"/>
</dbReference>
<keyword evidence="2" id="KW-1185">Reference proteome</keyword>
<evidence type="ECO:0000313" key="2">
    <source>
        <dbReference type="Proteomes" id="UP001610861"/>
    </source>
</evidence>
<comment type="caution">
    <text evidence="1">The sequence shown here is derived from an EMBL/GenBank/DDBJ whole genome shotgun (WGS) entry which is preliminary data.</text>
</comment>
<reference evidence="1 2" key="1">
    <citation type="submission" date="2024-09" db="EMBL/GenBank/DDBJ databases">
        <authorList>
            <person name="Pan X."/>
        </authorList>
    </citation>
    <scope>NUCLEOTIDE SEQUENCE [LARGE SCALE GENOMIC DNA]</scope>
    <source>
        <strain evidence="1 2">B2969</strain>
    </source>
</reference>
<accession>A0ABW7Q7C0</accession>
<dbReference type="InterPro" id="IPR043777">
    <property type="entry name" value="DUF5719"/>
</dbReference>
<proteinExistence type="predicted"/>
<name>A0ABW7Q7C0_9MICO</name>
<protein>
    <submittedName>
        <fullName evidence="1">DUF5719 family protein</fullName>
    </submittedName>
</protein>
<organism evidence="1 2">
    <name type="scientific">Microbacterium alkaliflavum</name>
    <dbReference type="NCBI Taxonomy" id="3248839"/>
    <lineage>
        <taxon>Bacteria</taxon>
        <taxon>Bacillati</taxon>
        <taxon>Actinomycetota</taxon>
        <taxon>Actinomycetes</taxon>
        <taxon>Micrococcales</taxon>
        <taxon>Microbacteriaceae</taxon>
        <taxon>Microbacterium</taxon>
    </lineage>
</organism>
<dbReference type="Proteomes" id="UP001610861">
    <property type="component" value="Unassembled WGS sequence"/>
</dbReference>
<dbReference type="EMBL" id="JBIQWL010000003">
    <property type="protein sequence ID" value="MFH8250765.1"/>
    <property type="molecule type" value="Genomic_DNA"/>
</dbReference>
<evidence type="ECO:0000313" key="1">
    <source>
        <dbReference type="EMBL" id="MFH8250765.1"/>
    </source>
</evidence>